<evidence type="ECO:0000313" key="1">
    <source>
        <dbReference type="EMBL" id="ACL74924.1"/>
    </source>
</evidence>
<proteinExistence type="predicted"/>
<dbReference type="AlphaFoldDB" id="B8I6N2"/>
<name>B8I6N2_RUMCH</name>
<organism evidence="1 2">
    <name type="scientific">Ruminiclostridium cellulolyticum (strain ATCC 35319 / DSM 5812 / JCM 6584 / H10)</name>
    <name type="common">Clostridium cellulolyticum</name>
    <dbReference type="NCBI Taxonomy" id="394503"/>
    <lineage>
        <taxon>Bacteria</taxon>
        <taxon>Bacillati</taxon>
        <taxon>Bacillota</taxon>
        <taxon>Clostridia</taxon>
        <taxon>Eubacteriales</taxon>
        <taxon>Oscillospiraceae</taxon>
        <taxon>Ruminiclostridium</taxon>
    </lineage>
</organism>
<dbReference type="Proteomes" id="UP000001349">
    <property type="component" value="Chromosome"/>
</dbReference>
<protein>
    <submittedName>
        <fullName evidence="1">Uncharacterized protein</fullName>
    </submittedName>
</protein>
<dbReference type="STRING" id="394503.Ccel_0542"/>
<dbReference type="KEGG" id="cce:Ccel_0542"/>
<keyword evidence="2" id="KW-1185">Reference proteome</keyword>
<accession>B8I6N2</accession>
<sequence>MSTFRKKHKENDIEHPMSSTLLGRDILGINPNNPALNKTTIDLQDEKLSTDYTCRVK</sequence>
<dbReference type="RefSeq" id="WP_015924096.1">
    <property type="nucleotide sequence ID" value="NC_011898.1"/>
</dbReference>
<dbReference type="eggNOG" id="ENOG502ZHDN">
    <property type="taxonomic scope" value="Bacteria"/>
</dbReference>
<dbReference type="HOGENOM" id="CLU_2988759_0_0_9"/>
<evidence type="ECO:0000313" key="2">
    <source>
        <dbReference type="Proteomes" id="UP000001349"/>
    </source>
</evidence>
<dbReference type="EMBL" id="CP001348">
    <property type="protein sequence ID" value="ACL74924.1"/>
    <property type="molecule type" value="Genomic_DNA"/>
</dbReference>
<gene>
    <name evidence="1" type="ordered locus">Ccel_0542</name>
</gene>
<reference evidence="1 2" key="1">
    <citation type="submission" date="2009-01" db="EMBL/GenBank/DDBJ databases">
        <title>Complete sequence of Clostridium cellulolyticum H10.</title>
        <authorList>
            <consortium name="US DOE Joint Genome Institute"/>
            <person name="Lucas S."/>
            <person name="Copeland A."/>
            <person name="Lapidus A."/>
            <person name="Glavina del Rio T."/>
            <person name="Dalin E."/>
            <person name="Tice H."/>
            <person name="Bruce D."/>
            <person name="Goodwin L."/>
            <person name="Pitluck S."/>
            <person name="Chertkov O."/>
            <person name="Saunders E."/>
            <person name="Brettin T."/>
            <person name="Detter J.C."/>
            <person name="Han C."/>
            <person name="Larimer F."/>
            <person name="Land M."/>
            <person name="Hauser L."/>
            <person name="Kyrpides N."/>
            <person name="Ivanova N."/>
            <person name="Zhou J."/>
            <person name="Richardson P."/>
        </authorList>
    </citation>
    <scope>NUCLEOTIDE SEQUENCE [LARGE SCALE GENOMIC DNA]</scope>
    <source>
        <strain evidence="2">ATCC 35319 / DSM 5812 / JCM 6584 / H10</strain>
    </source>
</reference>